<dbReference type="InterPro" id="IPR029044">
    <property type="entry name" value="Nucleotide-diphossugar_trans"/>
</dbReference>
<dbReference type="CDD" id="cd00761">
    <property type="entry name" value="Glyco_tranf_GTA_type"/>
    <property type="match status" value="1"/>
</dbReference>
<evidence type="ECO:0000313" key="3">
    <source>
        <dbReference type="Proteomes" id="UP001056708"/>
    </source>
</evidence>
<protein>
    <submittedName>
        <fullName evidence="2">Glycosyltransferase</fullName>
        <ecNumber evidence="2">2.4.-.-</ecNumber>
    </submittedName>
</protein>
<keyword evidence="3" id="KW-1185">Reference proteome</keyword>
<dbReference type="GO" id="GO:0016757">
    <property type="term" value="F:glycosyltransferase activity"/>
    <property type="evidence" value="ECO:0007669"/>
    <property type="project" value="UniProtKB-KW"/>
</dbReference>
<dbReference type="Pfam" id="PF10111">
    <property type="entry name" value="Glyco_tranf_2_2"/>
    <property type="match status" value="1"/>
</dbReference>
<evidence type="ECO:0000259" key="1">
    <source>
        <dbReference type="Pfam" id="PF10111"/>
    </source>
</evidence>
<dbReference type="EC" id="2.4.-.-" evidence="2"/>
<evidence type="ECO:0000313" key="2">
    <source>
        <dbReference type="EMBL" id="USR90295.1"/>
    </source>
</evidence>
<feature type="domain" description="Glycosyltransferase 2-like prokaryotic type" evidence="1">
    <location>
        <begin position="5"/>
        <end position="251"/>
    </location>
</feature>
<reference evidence="2" key="1">
    <citation type="submission" date="2022-06" db="EMBL/GenBank/DDBJ databases">
        <title>Genome sequence of Phormidium yuhuli AB48 isolated from an industrial photobioreactor environment.</title>
        <authorList>
            <person name="Qiu Y."/>
            <person name="Noonan A.J.C."/>
            <person name="Dofher K."/>
            <person name="Koch M."/>
            <person name="Kieft B."/>
            <person name="Lin X."/>
            <person name="Ziels R.M."/>
            <person name="Hallam S.J."/>
        </authorList>
    </citation>
    <scope>NUCLEOTIDE SEQUENCE</scope>
    <source>
        <strain evidence="2">AB48</strain>
    </source>
</reference>
<name>A0ABY5ANA0_9CYAN</name>
<dbReference type="PANTHER" id="PTHR43685">
    <property type="entry name" value="GLYCOSYLTRANSFERASE"/>
    <property type="match status" value="1"/>
</dbReference>
<proteinExistence type="predicted"/>
<organism evidence="2 3">
    <name type="scientific">Phormidium yuhuli AB48</name>
    <dbReference type="NCBI Taxonomy" id="2940671"/>
    <lineage>
        <taxon>Bacteria</taxon>
        <taxon>Bacillati</taxon>
        <taxon>Cyanobacteriota</taxon>
        <taxon>Cyanophyceae</taxon>
        <taxon>Oscillatoriophycideae</taxon>
        <taxon>Oscillatoriales</taxon>
        <taxon>Oscillatoriaceae</taxon>
        <taxon>Phormidium</taxon>
        <taxon>Phormidium yuhuli</taxon>
    </lineage>
</organism>
<dbReference type="PANTHER" id="PTHR43685:SF2">
    <property type="entry name" value="GLYCOSYLTRANSFERASE 2-LIKE DOMAIN-CONTAINING PROTEIN"/>
    <property type="match status" value="1"/>
</dbReference>
<dbReference type="InterPro" id="IPR019290">
    <property type="entry name" value="GlycosylTrfase-like_prok"/>
</dbReference>
<keyword evidence="2" id="KW-0808">Transferase</keyword>
<dbReference type="Gene3D" id="3.90.550.10">
    <property type="entry name" value="Spore Coat Polysaccharide Biosynthesis Protein SpsA, Chain A"/>
    <property type="match status" value="1"/>
</dbReference>
<gene>
    <name evidence="2" type="ORF">NEA10_15795</name>
</gene>
<accession>A0ABY5ANA0</accession>
<dbReference type="RefSeq" id="WP_252662284.1">
    <property type="nucleotide sequence ID" value="NZ_CP098611.1"/>
</dbReference>
<keyword evidence="2" id="KW-0328">Glycosyltransferase</keyword>
<dbReference type="InterPro" id="IPR050834">
    <property type="entry name" value="Glycosyltransf_2"/>
</dbReference>
<sequence length="326" mass="37139">MVQISVILPVYNGASTITDTIDSVLGQTFQDVELIVIDDGSTDDTVSVLETCNDERLQIHQFENAGQGESRNRGAALAQGEYLSFIDADDLWTPEKLESQWQALQTHPQAAVAYSWTDHIDEHNQFFRSGPHLPFSGDVYKKLIISDFVGSGSNVLIRKFAFEEVGGFAPHLTPAEDWDLWVRLAANYEFVVVPQVQILYRTVTTSSSFNLAKMEASSLQVMERIFAQAPPDLQDLAQRCRGHRYKYLTYKALDLTPQRQRARAAFRFLALALWYDPSLWRRRVIWKVVLRATVAVLLPQAGLMSLLTRQRKLFDIEALLFHIRFD</sequence>
<dbReference type="EMBL" id="CP098611">
    <property type="protein sequence ID" value="USR90295.1"/>
    <property type="molecule type" value="Genomic_DNA"/>
</dbReference>
<dbReference type="Proteomes" id="UP001056708">
    <property type="component" value="Chromosome"/>
</dbReference>
<dbReference type="SUPFAM" id="SSF53448">
    <property type="entry name" value="Nucleotide-diphospho-sugar transferases"/>
    <property type="match status" value="1"/>
</dbReference>